<proteinExistence type="inferred from homology"/>
<dbReference type="InterPro" id="IPR035992">
    <property type="entry name" value="Ricin_B-like_lectins"/>
</dbReference>
<gene>
    <name evidence="3" type="ORF">RB653_010273</name>
</gene>
<dbReference type="GO" id="GO:0030246">
    <property type="term" value="F:carbohydrate binding"/>
    <property type="evidence" value="ECO:0007669"/>
    <property type="project" value="UniProtKB-KW"/>
</dbReference>
<organism evidence="3 4">
    <name type="scientific">Dictyostelium firmibasis</name>
    <dbReference type="NCBI Taxonomy" id="79012"/>
    <lineage>
        <taxon>Eukaryota</taxon>
        <taxon>Amoebozoa</taxon>
        <taxon>Evosea</taxon>
        <taxon>Eumycetozoa</taxon>
        <taxon>Dictyostelia</taxon>
        <taxon>Dictyosteliales</taxon>
        <taxon>Dictyosteliaceae</taxon>
        <taxon>Dictyostelium</taxon>
    </lineage>
</organism>
<keyword evidence="4" id="KW-1185">Reference proteome</keyword>
<name>A0AAN7TTR7_9MYCE</name>
<dbReference type="CDD" id="cd00161">
    <property type="entry name" value="beta-trefoil_Ricin-like"/>
    <property type="match status" value="1"/>
</dbReference>
<comment type="similarity">
    <text evidence="1">Belongs to the cup family.</text>
</comment>
<dbReference type="Proteomes" id="UP001344447">
    <property type="component" value="Unassembled WGS sequence"/>
</dbReference>
<accession>A0AAN7TTR7</accession>
<dbReference type="Gene3D" id="2.80.10.50">
    <property type="match status" value="1"/>
</dbReference>
<evidence type="ECO:0000313" key="4">
    <source>
        <dbReference type="Proteomes" id="UP001344447"/>
    </source>
</evidence>
<evidence type="ECO:0000256" key="2">
    <source>
        <dbReference type="ARBA" id="ARBA00022734"/>
    </source>
</evidence>
<dbReference type="PROSITE" id="PS50231">
    <property type="entry name" value="RICIN_B_LECTIN"/>
    <property type="match status" value="1"/>
</dbReference>
<dbReference type="PANTHER" id="PTHR31599">
    <property type="entry name" value="CALCIUM UP-REGULATED PROTEIN A-RELATED"/>
    <property type="match status" value="1"/>
</dbReference>
<sequence length="711" mass="79036">MSTIINKQISTEISNCYLEQQQNKQVSSEISNCYLKEQQQQQKKKDLNVKKGSELKFSKEKSNEISNCYLKQQKQQKETKKQIVRSLPNNLPPLKSITQLGSWVFLQNRQLDSNGDALVCGVSGRYTQPGTQCILWQLNQNDPSQLWQQSKDGHLVSNLAGNYVMDFNNDGTNTVIASGWDNYLTQVWTYNSGTGQIANSNYPNMYLGIKGAFNDPIIPSNGTELVIDQPTSNDNLCFQWDMVPAYPLNTILTSPPQPFPSFPADQNTAFIQISQSLAGCDDIRSEYTNLAISLPFYQSQMMAMDYPSYLSHADFDFVRGQLSTEFEYAQEIINLFTNYGQFHTELFADNSARLDQMASLCQLEIGSSMNATGCMISVFSGLLYTILEALPGIGPVLGNVIQTAISIGVSIADGYSTIQPDPFQVTLSQLWNTLSSNFEALLSNISCMETLLLQDWGMMTMAHNLIQTLSGPYSLAWQSSMNGDLINAAVPGYENSLLQILMPSKYQIYLYDQSNNGGMPLPAGIPSLSQWSDPNNSNLTYFIGDNQTTTEYPDDSLMSLIWGNGVSKQDFFLSGNGWNFPMSLLNNNCSMGCPTVSNNTSMALRFKIQFSSTQIYNYEVPTFSSNFTTEFDGTAFENSYYQITVSDYAYNWVASISVRVDIFVLRGADISVLSSSCADGYYLGTPNCLQGSFAHGFSASINIPIFENQSS</sequence>
<protein>
    <submittedName>
        <fullName evidence="3">Uncharacterized protein</fullName>
    </submittedName>
</protein>
<dbReference type="SUPFAM" id="SSF50370">
    <property type="entry name" value="Ricin B-like lectins"/>
    <property type="match status" value="1"/>
</dbReference>
<dbReference type="InterPro" id="IPR051780">
    <property type="entry name" value="Ca_Up-reg_Membrane_Reg"/>
</dbReference>
<keyword evidence="2" id="KW-0430">Lectin</keyword>
<dbReference type="PANTHER" id="PTHR31599:SF3">
    <property type="entry name" value="CALCIUM UP-REGULATED PROTEIN I-RELATED"/>
    <property type="match status" value="1"/>
</dbReference>
<dbReference type="AlphaFoldDB" id="A0AAN7TTR7"/>
<evidence type="ECO:0000256" key="1">
    <source>
        <dbReference type="ARBA" id="ARBA00010678"/>
    </source>
</evidence>
<comment type="caution">
    <text evidence="3">The sequence shown here is derived from an EMBL/GenBank/DDBJ whole genome shotgun (WGS) entry which is preliminary data.</text>
</comment>
<evidence type="ECO:0000313" key="3">
    <source>
        <dbReference type="EMBL" id="KAK5575018.1"/>
    </source>
</evidence>
<reference evidence="3 4" key="1">
    <citation type="submission" date="2023-11" db="EMBL/GenBank/DDBJ databases">
        <title>Dfirmibasis_genome.</title>
        <authorList>
            <person name="Edelbroek B."/>
            <person name="Kjellin J."/>
            <person name="Jerlstrom-Hultqvist J."/>
            <person name="Soderbom F."/>
        </authorList>
    </citation>
    <scope>NUCLEOTIDE SEQUENCE [LARGE SCALE GENOMIC DNA]</scope>
    <source>
        <strain evidence="3 4">TNS-C-14</strain>
    </source>
</reference>
<dbReference type="EMBL" id="JAVFKY010000006">
    <property type="protein sequence ID" value="KAK5575018.1"/>
    <property type="molecule type" value="Genomic_DNA"/>
</dbReference>